<keyword evidence="17" id="KW-1185">Reference proteome</keyword>
<keyword evidence="7" id="KW-0406">Ion transport</keyword>
<keyword evidence="10 11" id="KW-0998">Cell outer membrane</keyword>
<proteinExistence type="inferred from homology"/>
<comment type="caution">
    <text evidence="16">The sequence shown here is derived from an EMBL/GenBank/DDBJ whole genome shotgun (WGS) entry which is preliminary data.</text>
</comment>
<dbReference type="PANTHER" id="PTHR32552:SF81">
    <property type="entry name" value="TONB-DEPENDENT OUTER MEMBRANE RECEPTOR"/>
    <property type="match status" value="1"/>
</dbReference>
<accession>A0A9E5ML46</accession>
<evidence type="ECO:0000256" key="6">
    <source>
        <dbReference type="ARBA" id="ARBA00023004"/>
    </source>
</evidence>
<protein>
    <submittedName>
        <fullName evidence="16">TonB-dependent receptor</fullName>
    </submittedName>
</protein>
<evidence type="ECO:0000256" key="7">
    <source>
        <dbReference type="ARBA" id="ARBA00023065"/>
    </source>
</evidence>
<dbReference type="InterPro" id="IPR039426">
    <property type="entry name" value="TonB-dep_rcpt-like"/>
</dbReference>
<evidence type="ECO:0000259" key="15">
    <source>
        <dbReference type="Pfam" id="PF07715"/>
    </source>
</evidence>
<evidence type="ECO:0000256" key="10">
    <source>
        <dbReference type="ARBA" id="ARBA00023237"/>
    </source>
</evidence>
<evidence type="ECO:0000259" key="14">
    <source>
        <dbReference type="Pfam" id="PF00593"/>
    </source>
</evidence>
<organism evidence="16 17">
    <name type="scientific">Pseudomaricurvus hydrocarbonicus</name>
    <dbReference type="NCBI Taxonomy" id="1470433"/>
    <lineage>
        <taxon>Bacteria</taxon>
        <taxon>Pseudomonadati</taxon>
        <taxon>Pseudomonadota</taxon>
        <taxon>Gammaproteobacteria</taxon>
        <taxon>Cellvibrionales</taxon>
        <taxon>Cellvibrionaceae</taxon>
        <taxon>Pseudomaricurvus</taxon>
    </lineage>
</organism>
<gene>
    <name evidence="16" type="ORF">G8770_12615</name>
</gene>
<comment type="subcellular location">
    <subcellularLocation>
        <location evidence="1 11">Cell outer membrane</location>
        <topology evidence="1 11">Multi-pass membrane protein</topology>
    </subcellularLocation>
</comment>
<evidence type="ECO:0000256" key="11">
    <source>
        <dbReference type="PROSITE-ProRule" id="PRU01360"/>
    </source>
</evidence>
<dbReference type="SUPFAM" id="SSF56935">
    <property type="entry name" value="Porins"/>
    <property type="match status" value="1"/>
</dbReference>
<evidence type="ECO:0000256" key="3">
    <source>
        <dbReference type="ARBA" id="ARBA00022452"/>
    </source>
</evidence>
<keyword evidence="9 11" id="KW-0472">Membrane</keyword>
<evidence type="ECO:0000313" key="17">
    <source>
        <dbReference type="Proteomes" id="UP000787472"/>
    </source>
</evidence>
<evidence type="ECO:0000313" key="16">
    <source>
        <dbReference type="EMBL" id="NHO66382.1"/>
    </source>
</evidence>
<dbReference type="Pfam" id="PF07715">
    <property type="entry name" value="Plug"/>
    <property type="match status" value="1"/>
</dbReference>
<feature type="chain" id="PRO_5039331109" evidence="13">
    <location>
        <begin position="28"/>
        <end position="764"/>
    </location>
</feature>
<keyword evidence="16" id="KW-0675">Receptor</keyword>
<reference evidence="16" key="1">
    <citation type="submission" date="2020-03" db="EMBL/GenBank/DDBJ databases">
        <authorList>
            <person name="Guo F."/>
        </authorList>
    </citation>
    <scope>NUCLEOTIDE SEQUENCE</scope>
    <source>
        <strain evidence="16">JCM 30134</strain>
    </source>
</reference>
<evidence type="ECO:0000256" key="1">
    <source>
        <dbReference type="ARBA" id="ARBA00004571"/>
    </source>
</evidence>
<dbReference type="InterPro" id="IPR036942">
    <property type="entry name" value="Beta-barrel_TonB_sf"/>
</dbReference>
<sequence length="764" mass="82429">MKKRLNTNPLATAIVLASVAVPVQSFAEGKGMALEEVVVTAQKRAQDMQDVPIAVTAMSADMIKKAGISGVDGIAARTPGFSMGEFNPTQPQLYIRGIGSNGDGAASGEQSVAMFIDGVYVNRSAGSATELYDIQSIEVLRGPQGTLWGKNAIAGAINITTKRPSNEFEAGLEMKAGNYGLKNYRGMVAGGLTDTLAGKISVNDKQRDGYVESVVDSSVEQGDLDSTSLRGQLLWTPTDSLEALLTLNYGTDRRSGAASVAAEEIEAGFAIIGATLAAAHADGLPYADFYENYASDAGSTEMDSQGASLQLDWDLSWATLTSLTAYQESKSAFYNVGMGGIGSDIFKTYGPMSTASLGPFAGLGFISYADENSRLMSQEFRLSGDTDNLVWQAGVYYNQESVHRGEGTLIDAPAFLANVVGDQALAYNPANDLADQYNDTDSVAIFGQATYSVTEKLDLTLGLRYTEESKDYTNIGTMIALDNPAAPPISSDLTTGNQKKTWRAPTYKVVANYSLGDNTMVYASAATGFKSGGFNYASALGSPLDEAFNEENALNMELGFKSMLMDNRLRLNGAIFRTDYEDLQVLQQFDCGGCAFPPLVTKNAGKALSEGIELEATFALTENLQVAGTYAFLDTEYIELEGNLKQDEGNALRNAPRNAYTLVTSYEKELPFGGFMDARLEYIHKEKAFQDTANYELAAIPEYRVFNTRLAYTSADETWEVAGWVNNLMGEEYYGHNYQAPPFGFIHVPAMPRTYGVTVTWSNF</sequence>
<dbReference type="InterPro" id="IPR000531">
    <property type="entry name" value="Beta-barrel_TonB"/>
</dbReference>
<feature type="domain" description="TonB-dependent receptor plug" evidence="15">
    <location>
        <begin position="48"/>
        <end position="156"/>
    </location>
</feature>
<dbReference type="GO" id="GO:0006826">
    <property type="term" value="P:iron ion transport"/>
    <property type="evidence" value="ECO:0007669"/>
    <property type="project" value="UniProtKB-KW"/>
</dbReference>
<dbReference type="PROSITE" id="PS52016">
    <property type="entry name" value="TONB_DEPENDENT_REC_3"/>
    <property type="match status" value="1"/>
</dbReference>
<dbReference type="RefSeq" id="WP_167187081.1">
    <property type="nucleotide sequence ID" value="NZ_JAAONZ010000009.1"/>
</dbReference>
<dbReference type="Proteomes" id="UP000787472">
    <property type="component" value="Unassembled WGS sequence"/>
</dbReference>
<name>A0A9E5ML46_9GAMM</name>
<dbReference type="InterPro" id="IPR012910">
    <property type="entry name" value="Plug_dom"/>
</dbReference>
<keyword evidence="6" id="KW-0408">Iron</keyword>
<evidence type="ECO:0000256" key="2">
    <source>
        <dbReference type="ARBA" id="ARBA00022448"/>
    </source>
</evidence>
<dbReference type="Pfam" id="PF00593">
    <property type="entry name" value="TonB_dep_Rec_b-barrel"/>
    <property type="match status" value="1"/>
</dbReference>
<comment type="similarity">
    <text evidence="11 12">Belongs to the TonB-dependent receptor family.</text>
</comment>
<feature type="signal peptide" evidence="13">
    <location>
        <begin position="1"/>
        <end position="27"/>
    </location>
</feature>
<evidence type="ECO:0000256" key="12">
    <source>
        <dbReference type="RuleBase" id="RU003357"/>
    </source>
</evidence>
<evidence type="ECO:0000256" key="4">
    <source>
        <dbReference type="ARBA" id="ARBA00022496"/>
    </source>
</evidence>
<evidence type="ECO:0000256" key="13">
    <source>
        <dbReference type="SAM" id="SignalP"/>
    </source>
</evidence>
<evidence type="ECO:0000256" key="8">
    <source>
        <dbReference type="ARBA" id="ARBA00023077"/>
    </source>
</evidence>
<feature type="domain" description="TonB-dependent receptor-like beta-barrel" evidence="14">
    <location>
        <begin position="286"/>
        <end position="728"/>
    </location>
</feature>
<dbReference type="PANTHER" id="PTHR32552">
    <property type="entry name" value="FERRICHROME IRON RECEPTOR-RELATED"/>
    <property type="match status" value="1"/>
</dbReference>
<keyword evidence="4" id="KW-0410">Iron transport</keyword>
<dbReference type="Gene3D" id="2.40.170.20">
    <property type="entry name" value="TonB-dependent receptor, beta-barrel domain"/>
    <property type="match status" value="1"/>
</dbReference>
<keyword evidence="8 12" id="KW-0798">TonB box</keyword>
<keyword evidence="5 11" id="KW-0812">Transmembrane</keyword>
<dbReference type="AlphaFoldDB" id="A0A9E5ML46"/>
<dbReference type="EMBL" id="JAAONZ010000009">
    <property type="protein sequence ID" value="NHO66382.1"/>
    <property type="molecule type" value="Genomic_DNA"/>
</dbReference>
<evidence type="ECO:0000256" key="9">
    <source>
        <dbReference type="ARBA" id="ARBA00023136"/>
    </source>
</evidence>
<keyword evidence="3 11" id="KW-1134">Transmembrane beta strand</keyword>
<dbReference type="GO" id="GO:0009279">
    <property type="term" value="C:cell outer membrane"/>
    <property type="evidence" value="ECO:0007669"/>
    <property type="project" value="UniProtKB-SubCell"/>
</dbReference>
<keyword evidence="2 11" id="KW-0813">Transport</keyword>
<keyword evidence="13" id="KW-0732">Signal</keyword>
<dbReference type="CDD" id="cd01347">
    <property type="entry name" value="ligand_gated_channel"/>
    <property type="match status" value="1"/>
</dbReference>
<evidence type="ECO:0000256" key="5">
    <source>
        <dbReference type="ARBA" id="ARBA00022692"/>
    </source>
</evidence>